<dbReference type="Proteomes" id="UP000325440">
    <property type="component" value="Unassembled WGS sequence"/>
</dbReference>
<dbReference type="InterPro" id="IPR044880">
    <property type="entry name" value="NCX_ion-bd_dom_sf"/>
</dbReference>
<dbReference type="GO" id="GO:0030424">
    <property type="term" value="C:axon"/>
    <property type="evidence" value="ECO:0007669"/>
    <property type="project" value="TreeGrafter"/>
</dbReference>
<keyword evidence="17" id="KW-0325">Glycoprotein</keyword>
<dbReference type="Pfam" id="PF03160">
    <property type="entry name" value="Calx-beta"/>
    <property type="match status" value="1"/>
</dbReference>
<comment type="catalytic activity">
    <reaction evidence="19">
        <text>Ca(2+)(in) + 3 Na(+)(out) = Ca(2+)(out) + 3 Na(+)(in)</text>
        <dbReference type="Rhea" id="RHEA:69955"/>
        <dbReference type="ChEBI" id="CHEBI:29101"/>
        <dbReference type="ChEBI" id="CHEBI:29108"/>
    </reaction>
</comment>
<accession>A0A5E4NA60</accession>
<dbReference type="GO" id="GO:0005432">
    <property type="term" value="F:calcium:sodium antiporter activity"/>
    <property type="evidence" value="ECO:0007669"/>
    <property type="project" value="InterPro"/>
</dbReference>
<dbReference type="InterPro" id="IPR051171">
    <property type="entry name" value="CaCA"/>
</dbReference>
<feature type="domain" description="Calx-beta" evidence="22">
    <location>
        <begin position="594"/>
        <end position="693"/>
    </location>
</feature>
<keyword evidence="12" id="KW-0112">Calmodulin-binding</keyword>
<dbReference type="InterPro" id="IPR038081">
    <property type="entry name" value="CalX-like_sf"/>
</dbReference>
<evidence type="ECO:0000256" key="2">
    <source>
        <dbReference type="ARBA" id="ARBA00007489"/>
    </source>
</evidence>
<keyword evidence="6" id="KW-0109">Calcium transport</keyword>
<evidence type="ECO:0000256" key="12">
    <source>
        <dbReference type="ARBA" id="ARBA00022860"/>
    </source>
</evidence>
<feature type="transmembrane region" description="Helical" evidence="21">
    <location>
        <begin position="936"/>
        <end position="955"/>
    </location>
</feature>
<keyword evidence="14" id="KW-0915">Sodium</keyword>
<comment type="similarity">
    <text evidence="2">Belongs to the Ca(2+):cation antiporter (CaCA) (TC 2.A.19) family. SLC8 subfamily.</text>
</comment>
<dbReference type="PRINTS" id="PR01259">
    <property type="entry name" value="NACAEXCHNGR"/>
</dbReference>
<feature type="transmembrane region" description="Helical" evidence="21">
    <location>
        <begin position="772"/>
        <end position="791"/>
    </location>
</feature>
<dbReference type="SMART" id="SM00237">
    <property type="entry name" value="Calx_beta"/>
    <property type="match status" value="2"/>
</dbReference>
<dbReference type="PANTHER" id="PTHR11878">
    <property type="entry name" value="SODIUM/CALCIUM EXCHANGER"/>
    <property type="match status" value="1"/>
</dbReference>
<dbReference type="Gene3D" id="1.20.1420.30">
    <property type="entry name" value="NCX, central ion-binding region"/>
    <property type="match status" value="2"/>
</dbReference>
<feature type="transmembrane region" description="Helical" evidence="21">
    <location>
        <begin position="335"/>
        <end position="354"/>
    </location>
</feature>
<evidence type="ECO:0000256" key="5">
    <source>
        <dbReference type="ARBA" id="ARBA00022475"/>
    </source>
</evidence>
<evidence type="ECO:0000256" key="1">
    <source>
        <dbReference type="ARBA" id="ARBA00004651"/>
    </source>
</evidence>
<organism evidence="23 24">
    <name type="scientific">Cinara cedri</name>
    <dbReference type="NCBI Taxonomy" id="506608"/>
    <lineage>
        <taxon>Eukaryota</taxon>
        <taxon>Metazoa</taxon>
        <taxon>Ecdysozoa</taxon>
        <taxon>Arthropoda</taxon>
        <taxon>Hexapoda</taxon>
        <taxon>Insecta</taxon>
        <taxon>Pterygota</taxon>
        <taxon>Neoptera</taxon>
        <taxon>Paraneoptera</taxon>
        <taxon>Hemiptera</taxon>
        <taxon>Sternorrhyncha</taxon>
        <taxon>Aphidomorpha</taxon>
        <taxon>Aphidoidea</taxon>
        <taxon>Aphididae</taxon>
        <taxon>Lachninae</taxon>
        <taxon>Cinara</taxon>
    </lineage>
</organism>
<evidence type="ECO:0000256" key="15">
    <source>
        <dbReference type="ARBA" id="ARBA00023065"/>
    </source>
</evidence>
<keyword evidence="16 21" id="KW-0472">Membrane</keyword>
<evidence type="ECO:0000256" key="6">
    <source>
        <dbReference type="ARBA" id="ARBA00022568"/>
    </source>
</evidence>
<dbReference type="GO" id="GO:0007229">
    <property type="term" value="P:integrin-mediated signaling pathway"/>
    <property type="evidence" value="ECO:0007669"/>
    <property type="project" value="UniProtKB-KW"/>
</dbReference>
<feature type="transmembrane region" description="Helical" evidence="21">
    <location>
        <begin position="859"/>
        <end position="884"/>
    </location>
</feature>
<keyword evidence="10" id="KW-0677">Repeat</keyword>
<dbReference type="InterPro" id="IPR004837">
    <property type="entry name" value="NaCa_Exmemb"/>
</dbReference>
<dbReference type="GO" id="GO:0098794">
    <property type="term" value="C:postsynapse"/>
    <property type="evidence" value="ECO:0007669"/>
    <property type="project" value="TreeGrafter"/>
</dbReference>
<evidence type="ECO:0000256" key="7">
    <source>
        <dbReference type="ARBA" id="ARBA00022692"/>
    </source>
</evidence>
<keyword evidence="8" id="KW-0479">Metal-binding</keyword>
<proteinExistence type="inferred from homology"/>
<feature type="region of interest" description="Disordered" evidence="20">
    <location>
        <begin position="29"/>
        <end position="52"/>
    </location>
</feature>
<evidence type="ECO:0000256" key="14">
    <source>
        <dbReference type="ARBA" id="ARBA00023053"/>
    </source>
</evidence>
<evidence type="ECO:0000256" key="17">
    <source>
        <dbReference type="ARBA" id="ARBA00023180"/>
    </source>
</evidence>
<dbReference type="Pfam" id="PF01699">
    <property type="entry name" value="Na_Ca_ex"/>
    <property type="match status" value="2"/>
</dbReference>
<keyword evidence="18" id="KW-0739">Sodium transport</keyword>
<evidence type="ECO:0000256" key="13">
    <source>
        <dbReference type="ARBA" id="ARBA00022989"/>
    </source>
</evidence>
<evidence type="ECO:0000313" key="23">
    <source>
        <dbReference type="EMBL" id="VVC39987.1"/>
    </source>
</evidence>
<dbReference type="Gene3D" id="2.60.40.2030">
    <property type="match status" value="2"/>
</dbReference>
<keyword evidence="4" id="KW-0050">Antiport</keyword>
<keyword evidence="24" id="KW-1185">Reference proteome</keyword>
<evidence type="ECO:0000259" key="22">
    <source>
        <dbReference type="SMART" id="SM00237"/>
    </source>
</evidence>
<comment type="subcellular location">
    <subcellularLocation>
        <location evidence="1">Cell membrane</location>
        <topology evidence="1">Multi-pass membrane protein</topology>
    </subcellularLocation>
</comment>
<evidence type="ECO:0000256" key="16">
    <source>
        <dbReference type="ARBA" id="ARBA00023136"/>
    </source>
</evidence>
<feature type="transmembrane region" description="Helical" evidence="21">
    <location>
        <begin position="896"/>
        <end position="916"/>
    </location>
</feature>
<keyword evidence="7 21" id="KW-0812">Transmembrane</keyword>
<evidence type="ECO:0000256" key="9">
    <source>
        <dbReference type="ARBA" id="ARBA00022729"/>
    </source>
</evidence>
<dbReference type="EMBL" id="CABPRJ010001899">
    <property type="protein sequence ID" value="VVC39987.1"/>
    <property type="molecule type" value="Genomic_DNA"/>
</dbReference>
<reference evidence="23 24" key="1">
    <citation type="submission" date="2019-08" db="EMBL/GenBank/DDBJ databases">
        <authorList>
            <person name="Alioto T."/>
            <person name="Alioto T."/>
            <person name="Gomez Garrido J."/>
        </authorList>
    </citation>
    <scope>NUCLEOTIDE SEQUENCE [LARGE SCALE GENOMIC DNA]</scope>
</reference>
<feature type="transmembrane region" description="Helical" evidence="21">
    <location>
        <begin position="170"/>
        <end position="195"/>
    </location>
</feature>
<keyword evidence="15" id="KW-0406">Ion transport</keyword>
<dbReference type="GO" id="GO:0098703">
    <property type="term" value="P:calcium ion import across plasma membrane"/>
    <property type="evidence" value="ECO:0007669"/>
    <property type="project" value="TreeGrafter"/>
</dbReference>
<keyword evidence="13 21" id="KW-1133">Transmembrane helix</keyword>
<dbReference type="GO" id="GO:0046872">
    <property type="term" value="F:metal ion binding"/>
    <property type="evidence" value="ECO:0007669"/>
    <property type="project" value="UniProtKB-KW"/>
</dbReference>
<evidence type="ECO:0000256" key="11">
    <source>
        <dbReference type="ARBA" id="ARBA00022837"/>
    </source>
</evidence>
<keyword evidence="9" id="KW-0732">Signal</keyword>
<evidence type="ECO:0000313" key="24">
    <source>
        <dbReference type="Proteomes" id="UP000325440"/>
    </source>
</evidence>
<sequence>MPRRPGAGVLFEDWTGGGLPPLLQHHVHPQVASSAKTRTAGGRRQPQNPGDQLCHVVSKVRPSKTYSGRRAVEEHCYMHHSTQLCHTIIDSNSISCENDRWIADETRYGSFGFVDFLSNTISYTGEKHWPDIIMGHGNISTYPWGPEDICPGGLILPILDERLWPIKVRVVIYLFTLLYFLLGISIVADVFMTAIDKITSHTKKVYMAKELSVNGSSVSLRPDQPEIIEVRIWNPTIANLTLMALGTSSPEILLSIIETVGHHFEARKLGPNIIVGSAAFNLLIITSLCTLSLNLNEKRRIHDLKVFLVISAFSFFAYIWLLLIIEVISPNVIELWEAAMTFLLFPILMFFAYATDRNWCGKKIEHGKHQLDLSSVEDPEEMKNQPIVNNGKVHKENLIKFVKTVKKYPGITDADAAKLAATKIIDSTHHGAMWYRIGAVRHFTGGKRIEPILEDHLKQVYNVIKKENNVGDMNEMSLFSFKDEQKEYSVVEFHAPTIAVKENIGKFPVTIWRHGKLNTKATIRVESINGTAKEGEDFVKVREIVEFNENEEEKEILVEILDDNKWEPDEEFFLRISVVHHKERPVKLGSISIMEVTIIDNDEPGIISFGKRGLLVKESAGFVEIPIVRTHGSDNMVSVKWKTIDESAISGRDYIGGEGEIYFKDKEVAKMLRIEIINDMCPEKDECFEIELFGATGGAKIGNINRIAITISSDDDFDSVVDRLMLLTHINIHAIELHRQTWVEQIKTAMTVNGGDLDNATTLTYILHFFSFFWKVFFAFIPPAGICSGWLRFITSLALIGIIATIIGDLATIFGCLIGLDDIVTAITIVALGMSLPDILGACMVTRAETHADEAMIHIAGSIAVKVLMGVGLPWFIAAVYHYLHGNVFHVPSNRIGFNVLVYSVMAILAIIVLMVRRNVGFFGNAELGGPQKGRYITVVILISLWVVYLSLTCFQTF</sequence>
<dbReference type="GO" id="GO:0005516">
    <property type="term" value="F:calmodulin binding"/>
    <property type="evidence" value="ECO:0007669"/>
    <property type="project" value="UniProtKB-KW"/>
</dbReference>
<evidence type="ECO:0000256" key="20">
    <source>
        <dbReference type="SAM" id="MobiDB-lite"/>
    </source>
</evidence>
<evidence type="ECO:0000256" key="8">
    <source>
        <dbReference type="ARBA" id="ARBA00022723"/>
    </source>
</evidence>
<dbReference type="InterPro" id="IPR004836">
    <property type="entry name" value="Na_Ca_Ex"/>
</dbReference>
<dbReference type="InterPro" id="IPR003644">
    <property type="entry name" value="Calx_beta"/>
</dbReference>
<evidence type="ECO:0000256" key="21">
    <source>
        <dbReference type="SAM" id="Phobius"/>
    </source>
</evidence>
<feature type="transmembrane region" description="Helical" evidence="21">
    <location>
        <begin position="273"/>
        <end position="294"/>
    </location>
</feature>
<feature type="transmembrane region" description="Helical" evidence="21">
    <location>
        <begin position="797"/>
        <end position="820"/>
    </location>
</feature>
<keyword evidence="11" id="KW-0106">Calcium</keyword>
<dbReference type="AlphaFoldDB" id="A0A5E4NA60"/>
<evidence type="ECO:0000256" key="3">
    <source>
        <dbReference type="ARBA" id="ARBA00022448"/>
    </source>
</evidence>
<gene>
    <name evidence="23" type="ORF">CINCED_3A011393</name>
</gene>
<dbReference type="OrthoDB" id="418484at2759"/>
<dbReference type="SUPFAM" id="SSF141072">
    <property type="entry name" value="CalX-like"/>
    <property type="match status" value="2"/>
</dbReference>
<dbReference type="PANTHER" id="PTHR11878:SF76">
    <property type="entry name" value="CALX-BETA DOMAIN-CONTAINING PROTEIN"/>
    <property type="match status" value="1"/>
</dbReference>
<evidence type="ECO:0000256" key="4">
    <source>
        <dbReference type="ARBA" id="ARBA00022449"/>
    </source>
</evidence>
<keyword evidence="3" id="KW-0813">Transport</keyword>
<keyword evidence="23" id="KW-0401">Integrin</keyword>
<feature type="transmembrane region" description="Helical" evidence="21">
    <location>
        <begin position="306"/>
        <end position="329"/>
    </location>
</feature>
<dbReference type="GO" id="GO:0042383">
    <property type="term" value="C:sarcolemma"/>
    <property type="evidence" value="ECO:0007669"/>
    <property type="project" value="TreeGrafter"/>
</dbReference>
<protein>
    <submittedName>
        <fullName evidence="23">Sodium/calcium exchanger membrane region,Na-Ca exchanger/integrin-beta4,Sodium/calcium exchanger protein</fullName>
    </submittedName>
</protein>
<evidence type="ECO:0000256" key="10">
    <source>
        <dbReference type="ARBA" id="ARBA00022737"/>
    </source>
</evidence>
<evidence type="ECO:0000256" key="19">
    <source>
        <dbReference type="ARBA" id="ARBA00033667"/>
    </source>
</evidence>
<evidence type="ECO:0000256" key="18">
    <source>
        <dbReference type="ARBA" id="ARBA00023201"/>
    </source>
</evidence>
<keyword evidence="5" id="KW-1003">Cell membrane</keyword>
<feature type="transmembrane region" description="Helical" evidence="21">
    <location>
        <begin position="827"/>
        <end position="847"/>
    </location>
</feature>
<feature type="domain" description="Calx-beta" evidence="22">
    <location>
        <begin position="477"/>
        <end position="577"/>
    </location>
</feature>
<name>A0A5E4NA60_9HEMI</name>